<evidence type="ECO:0000313" key="1">
    <source>
        <dbReference type="EMBL" id="TVY58671.1"/>
    </source>
</evidence>
<protein>
    <submittedName>
        <fullName evidence="1">Uncharacterized protein</fullName>
    </submittedName>
</protein>
<reference evidence="1 2" key="1">
    <citation type="submission" date="2018-05" db="EMBL/GenBank/DDBJ databases">
        <title>Genome sequencing and assembly of the regulated plant pathogen Lachnellula willkommii and related sister species for the development of diagnostic species identification markers.</title>
        <authorList>
            <person name="Giroux E."/>
            <person name="Bilodeau G."/>
        </authorList>
    </citation>
    <scope>NUCLEOTIDE SEQUENCE [LARGE SCALE GENOMIC DNA]</scope>
    <source>
        <strain evidence="1 2">CBS 268.59</strain>
    </source>
</reference>
<evidence type="ECO:0000313" key="2">
    <source>
        <dbReference type="Proteomes" id="UP000469558"/>
    </source>
</evidence>
<dbReference type="EMBL" id="QGMK01002434">
    <property type="protein sequence ID" value="TVY58671.1"/>
    <property type="molecule type" value="Genomic_DNA"/>
</dbReference>
<keyword evidence="2" id="KW-1185">Reference proteome</keyword>
<dbReference type="OrthoDB" id="3547906at2759"/>
<accession>A0A8T9BXE9</accession>
<gene>
    <name evidence="1" type="ORF">LSUE1_G008814</name>
</gene>
<sequence>LQVLLYIAYKLCLCPGPQSWTRHLRQPLYGLGRAPLKSSWAAAPRRRAPLASHGICKHKTFTSPGHINKSRHSIRKPLFSEPTYFAENRLIRYFVIALKSDHPKLAEDEANQGISYKEENRAAINIIHSFGSHRSAVIPWLQQTGIKDYLEGLDKEQIQASFSLPKDTDSKPELFLILKTRVHAHLATIASPESFPHCNYRKGSRIRAKEKARDNEDQPPVLETVPNILLSGRIWQRPLYNRIPADSVQLTDKQANTWAEVIKIQLLIFYTSVSLEKASYKNILDFIKAYYKRFLRPETETLISEILG</sequence>
<dbReference type="AlphaFoldDB" id="A0A8T9BXE9"/>
<dbReference type="Proteomes" id="UP000469558">
    <property type="component" value="Unassembled WGS sequence"/>
</dbReference>
<feature type="non-terminal residue" evidence="1">
    <location>
        <position position="308"/>
    </location>
</feature>
<proteinExistence type="predicted"/>
<feature type="non-terminal residue" evidence="1">
    <location>
        <position position="1"/>
    </location>
</feature>
<organism evidence="1 2">
    <name type="scientific">Lachnellula suecica</name>
    <dbReference type="NCBI Taxonomy" id="602035"/>
    <lineage>
        <taxon>Eukaryota</taxon>
        <taxon>Fungi</taxon>
        <taxon>Dikarya</taxon>
        <taxon>Ascomycota</taxon>
        <taxon>Pezizomycotina</taxon>
        <taxon>Leotiomycetes</taxon>
        <taxon>Helotiales</taxon>
        <taxon>Lachnaceae</taxon>
        <taxon>Lachnellula</taxon>
    </lineage>
</organism>
<comment type="caution">
    <text evidence="1">The sequence shown here is derived from an EMBL/GenBank/DDBJ whole genome shotgun (WGS) entry which is preliminary data.</text>
</comment>
<name>A0A8T9BXE9_9HELO</name>